<feature type="transmembrane region" description="Helical" evidence="1">
    <location>
        <begin position="20"/>
        <end position="40"/>
    </location>
</feature>
<accession>A0A6S6THU4</accession>
<dbReference type="AlphaFoldDB" id="A0A6S6THU4"/>
<proteinExistence type="predicted"/>
<name>A0A6S6THU4_9BACT</name>
<gene>
    <name evidence="2" type="ORF">HELGO_WM9481</name>
</gene>
<sequence length="65" mass="7220">MPFEGINPSSLSLADGSWSFAPFNNTIITNLILLKVLLVIKFNIKPIKLSLLPGLYPYQNLNQST</sequence>
<keyword evidence="1" id="KW-1133">Transmembrane helix</keyword>
<organism evidence="2">
    <name type="scientific">uncultured Campylobacterales bacterium</name>
    <dbReference type="NCBI Taxonomy" id="352960"/>
    <lineage>
        <taxon>Bacteria</taxon>
        <taxon>Pseudomonadati</taxon>
        <taxon>Campylobacterota</taxon>
        <taxon>Epsilonproteobacteria</taxon>
        <taxon>Campylobacterales</taxon>
        <taxon>environmental samples</taxon>
    </lineage>
</organism>
<protein>
    <submittedName>
        <fullName evidence="2">Uncharacterized protein</fullName>
    </submittedName>
</protein>
<evidence type="ECO:0000313" key="2">
    <source>
        <dbReference type="EMBL" id="CAA6816029.1"/>
    </source>
</evidence>
<keyword evidence="1" id="KW-0812">Transmembrane</keyword>
<reference evidence="2" key="1">
    <citation type="submission" date="2020-01" db="EMBL/GenBank/DDBJ databases">
        <authorList>
            <person name="Meier V. D."/>
            <person name="Meier V D."/>
        </authorList>
    </citation>
    <scope>NUCLEOTIDE SEQUENCE</scope>
    <source>
        <strain evidence="2">HLG_WM_MAG_12</strain>
    </source>
</reference>
<keyword evidence="1" id="KW-0472">Membrane</keyword>
<evidence type="ECO:0000256" key="1">
    <source>
        <dbReference type="SAM" id="Phobius"/>
    </source>
</evidence>
<dbReference type="EMBL" id="CACVAW010000068">
    <property type="protein sequence ID" value="CAA6816029.1"/>
    <property type="molecule type" value="Genomic_DNA"/>
</dbReference>